<feature type="transmembrane region" description="Helical" evidence="3">
    <location>
        <begin position="20"/>
        <end position="40"/>
    </location>
</feature>
<dbReference type="GO" id="GO:0016020">
    <property type="term" value="C:membrane"/>
    <property type="evidence" value="ECO:0007669"/>
    <property type="project" value="UniProtKB-SubCell"/>
</dbReference>
<evidence type="ECO:0000256" key="3">
    <source>
        <dbReference type="SAM" id="Phobius"/>
    </source>
</evidence>
<accession>A0A382P573</accession>
<sequence length="98" mass="10997">MGQLIDEEDCEVCVPFDQEWIFTYGDLVTLLLCFFILLFSTCKYETMKFKSLAASFKPLPAGTPFMNEGKDSVVEQLAQQLEESELGDDANIGVEEKG</sequence>
<dbReference type="AlphaFoldDB" id="A0A382P573"/>
<comment type="subcellular location">
    <subcellularLocation>
        <location evidence="1">Membrane</location>
    </subcellularLocation>
</comment>
<proteinExistence type="predicted"/>
<protein>
    <recommendedName>
        <fullName evidence="4">Motility protein B-like N-terminal domain-containing protein</fullName>
    </recommendedName>
</protein>
<reference evidence="5" key="1">
    <citation type="submission" date="2018-05" db="EMBL/GenBank/DDBJ databases">
        <authorList>
            <person name="Lanie J.A."/>
            <person name="Ng W.-L."/>
            <person name="Kazmierczak K.M."/>
            <person name="Andrzejewski T.M."/>
            <person name="Davidsen T.M."/>
            <person name="Wayne K.J."/>
            <person name="Tettelin H."/>
            <person name="Glass J.I."/>
            <person name="Rusch D."/>
            <person name="Podicherti R."/>
            <person name="Tsui H.-C.T."/>
            <person name="Winkler M.E."/>
        </authorList>
    </citation>
    <scope>NUCLEOTIDE SEQUENCE</scope>
</reference>
<evidence type="ECO:0000256" key="2">
    <source>
        <dbReference type="ARBA" id="ARBA00023136"/>
    </source>
</evidence>
<feature type="non-terminal residue" evidence="5">
    <location>
        <position position="98"/>
    </location>
</feature>
<dbReference type="InterPro" id="IPR025713">
    <property type="entry name" value="MotB-like_N_dom"/>
</dbReference>
<evidence type="ECO:0000259" key="4">
    <source>
        <dbReference type="Pfam" id="PF13677"/>
    </source>
</evidence>
<keyword evidence="2 3" id="KW-0472">Membrane</keyword>
<gene>
    <name evidence="5" type="ORF">METZ01_LOCUS321290</name>
</gene>
<dbReference type="Pfam" id="PF13677">
    <property type="entry name" value="MotB_plug"/>
    <property type="match status" value="1"/>
</dbReference>
<keyword evidence="3" id="KW-0812">Transmembrane</keyword>
<dbReference type="EMBL" id="UINC01104916">
    <property type="protein sequence ID" value="SVC68436.1"/>
    <property type="molecule type" value="Genomic_DNA"/>
</dbReference>
<name>A0A382P573_9ZZZZ</name>
<keyword evidence="3" id="KW-1133">Transmembrane helix</keyword>
<feature type="domain" description="Motility protein B-like N-terminal" evidence="4">
    <location>
        <begin position="18"/>
        <end position="57"/>
    </location>
</feature>
<organism evidence="5">
    <name type="scientific">marine metagenome</name>
    <dbReference type="NCBI Taxonomy" id="408172"/>
    <lineage>
        <taxon>unclassified sequences</taxon>
        <taxon>metagenomes</taxon>
        <taxon>ecological metagenomes</taxon>
    </lineage>
</organism>
<evidence type="ECO:0000256" key="1">
    <source>
        <dbReference type="ARBA" id="ARBA00004370"/>
    </source>
</evidence>
<evidence type="ECO:0000313" key="5">
    <source>
        <dbReference type="EMBL" id="SVC68436.1"/>
    </source>
</evidence>